<comment type="caution">
    <text evidence="4">The sequence shown here is derived from an EMBL/GenBank/DDBJ whole genome shotgun (WGS) entry which is preliminary data.</text>
</comment>
<dbReference type="InterPro" id="IPR012337">
    <property type="entry name" value="RNaseH-like_sf"/>
</dbReference>
<dbReference type="InterPro" id="IPR001584">
    <property type="entry name" value="Integrase_cat-core"/>
</dbReference>
<gene>
    <name evidence="4" type="ORF">Tci_003862</name>
</gene>
<dbReference type="GO" id="GO:0016787">
    <property type="term" value="F:hydrolase activity"/>
    <property type="evidence" value="ECO:0007669"/>
    <property type="project" value="UniProtKB-KW"/>
</dbReference>
<evidence type="ECO:0000259" key="3">
    <source>
        <dbReference type="PROSITE" id="PS50994"/>
    </source>
</evidence>
<keyword evidence="1" id="KW-0479">Metal-binding</keyword>
<reference evidence="4" key="1">
    <citation type="journal article" date="2019" name="Sci. Rep.">
        <title>Draft genome of Tanacetum cinerariifolium, the natural source of mosquito coil.</title>
        <authorList>
            <person name="Yamashiro T."/>
            <person name="Shiraishi A."/>
            <person name="Satake H."/>
            <person name="Nakayama K."/>
        </authorList>
    </citation>
    <scope>NUCLEOTIDE SEQUENCE</scope>
</reference>
<dbReference type="PANTHER" id="PTHR42648:SF18">
    <property type="entry name" value="RETROTRANSPOSON, UNCLASSIFIED-LIKE PROTEIN"/>
    <property type="match status" value="1"/>
</dbReference>
<dbReference type="Pfam" id="PF07727">
    <property type="entry name" value="RVT_2"/>
    <property type="match status" value="1"/>
</dbReference>
<name>A0A6L2J877_TANCI</name>
<dbReference type="SUPFAM" id="SSF53098">
    <property type="entry name" value="Ribonuclease H-like"/>
    <property type="match status" value="1"/>
</dbReference>
<dbReference type="PANTHER" id="PTHR42648">
    <property type="entry name" value="TRANSPOSASE, PUTATIVE-RELATED"/>
    <property type="match status" value="1"/>
</dbReference>
<evidence type="ECO:0000256" key="1">
    <source>
        <dbReference type="ARBA" id="ARBA00022723"/>
    </source>
</evidence>
<dbReference type="EMBL" id="BKCJ010000296">
    <property type="protein sequence ID" value="GEU31884.1"/>
    <property type="molecule type" value="Genomic_DNA"/>
</dbReference>
<accession>A0A6L2J877</accession>
<dbReference type="GO" id="GO:0046872">
    <property type="term" value="F:metal ion binding"/>
    <property type="evidence" value="ECO:0007669"/>
    <property type="project" value="UniProtKB-KW"/>
</dbReference>
<evidence type="ECO:0000313" key="4">
    <source>
        <dbReference type="EMBL" id="GEU31884.1"/>
    </source>
</evidence>
<dbReference type="InterPro" id="IPR036397">
    <property type="entry name" value="RNaseH_sf"/>
</dbReference>
<dbReference type="InterPro" id="IPR039537">
    <property type="entry name" value="Retrotran_Ty1/copia-like"/>
</dbReference>
<dbReference type="GO" id="GO:0003676">
    <property type="term" value="F:nucleic acid binding"/>
    <property type="evidence" value="ECO:0007669"/>
    <property type="project" value="InterPro"/>
</dbReference>
<sequence length="299" mass="34066">MSIKRKCINIKTVNVVNDGSNIICVSRGKDVFMLSHEKYVARHALFKNSRVKIALITTPVAAKFKNLGATSVVVKSRLSVAKTPIATNKIQTDNGTEFRNEKLRLFYAKLGIVHHTLVARTHQQNGVVERRNRTLVEVARTMLIFLKTPVFLWAEAIAIAIATACFTQNRFIVHTRLCMYALTVSLTEPKNIKEAMLDHSWIKSMQDELNQFKRLDGYSQHEGTDFKELFALVARLEAVRMFVAYAAHKNFTIYKMDMNTAFLNGPVKEEVFVNQPDGFVDPDFPNHVYRLKKALYGLK</sequence>
<evidence type="ECO:0000256" key="2">
    <source>
        <dbReference type="ARBA" id="ARBA00022801"/>
    </source>
</evidence>
<protein>
    <recommendedName>
        <fullName evidence="3">Integrase catalytic domain-containing protein</fullName>
    </recommendedName>
</protein>
<organism evidence="4">
    <name type="scientific">Tanacetum cinerariifolium</name>
    <name type="common">Dalmatian daisy</name>
    <name type="synonym">Chrysanthemum cinerariifolium</name>
    <dbReference type="NCBI Taxonomy" id="118510"/>
    <lineage>
        <taxon>Eukaryota</taxon>
        <taxon>Viridiplantae</taxon>
        <taxon>Streptophyta</taxon>
        <taxon>Embryophyta</taxon>
        <taxon>Tracheophyta</taxon>
        <taxon>Spermatophyta</taxon>
        <taxon>Magnoliopsida</taxon>
        <taxon>eudicotyledons</taxon>
        <taxon>Gunneridae</taxon>
        <taxon>Pentapetalae</taxon>
        <taxon>asterids</taxon>
        <taxon>campanulids</taxon>
        <taxon>Asterales</taxon>
        <taxon>Asteraceae</taxon>
        <taxon>Asteroideae</taxon>
        <taxon>Anthemideae</taxon>
        <taxon>Anthemidinae</taxon>
        <taxon>Tanacetum</taxon>
    </lineage>
</organism>
<dbReference type="InterPro" id="IPR013103">
    <property type="entry name" value="RVT_2"/>
</dbReference>
<dbReference type="Gene3D" id="3.30.420.10">
    <property type="entry name" value="Ribonuclease H-like superfamily/Ribonuclease H"/>
    <property type="match status" value="1"/>
</dbReference>
<dbReference type="GO" id="GO:0015074">
    <property type="term" value="P:DNA integration"/>
    <property type="evidence" value="ECO:0007669"/>
    <property type="project" value="InterPro"/>
</dbReference>
<dbReference type="PROSITE" id="PS50994">
    <property type="entry name" value="INTEGRASE"/>
    <property type="match status" value="1"/>
</dbReference>
<feature type="domain" description="Integrase catalytic" evidence="3">
    <location>
        <begin position="90"/>
        <end position="197"/>
    </location>
</feature>
<proteinExistence type="predicted"/>
<dbReference type="AlphaFoldDB" id="A0A6L2J877"/>
<keyword evidence="2" id="KW-0378">Hydrolase</keyword>